<organism evidence="1 2">
    <name type="scientific">Natronorubrum tibetense GA33</name>
    <dbReference type="NCBI Taxonomy" id="1114856"/>
    <lineage>
        <taxon>Archaea</taxon>
        <taxon>Methanobacteriati</taxon>
        <taxon>Methanobacteriota</taxon>
        <taxon>Stenosarchaea group</taxon>
        <taxon>Halobacteria</taxon>
        <taxon>Halobacteriales</taxon>
        <taxon>Natrialbaceae</taxon>
        <taxon>Natronorubrum</taxon>
    </lineage>
</organism>
<proteinExistence type="predicted"/>
<evidence type="ECO:0000313" key="1">
    <source>
        <dbReference type="EMBL" id="ELY45440.1"/>
    </source>
</evidence>
<protein>
    <submittedName>
        <fullName evidence="1">Uncharacterized protein</fullName>
    </submittedName>
</protein>
<accession>L9W7I0</accession>
<comment type="caution">
    <text evidence="1">The sequence shown here is derived from an EMBL/GenBank/DDBJ whole genome shotgun (WGS) entry which is preliminary data.</text>
</comment>
<gene>
    <name evidence="1" type="ORF">C496_03428</name>
</gene>
<dbReference type="AlphaFoldDB" id="L9W7I0"/>
<reference evidence="1 2" key="1">
    <citation type="journal article" date="2014" name="PLoS Genet.">
        <title>Phylogenetically driven sequencing of extremely halophilic archaea reveals strategies for static and dynamic osmo-response.</title>
        <authorList>
            <person name="Becker E.A."/>
            <person name="Seitzer P.M."/>
            <person name="Tritt A."/>
            <person name="Larsen D."/>
            <person name="Krusor M."/>
            <person name="Yao A.I."/>
            <person name="Wu D."/>
            <person name="Madern D."/>
            <person name="Eisen J.A."/>
            <person name="Darling A.E."/>
            <person name="Facciotti M.T."/>
        </authorList>
    </citation>
    <scope>NUCLEOTIDE SEQUENCE [LARGE SCALE GENOMIC DNA]</scope>
    <source>
        <strain evidence="1 2">GA33</strain>
    </source>
</reference>
<evidence type="ECO:0000313" key="2">
    <source>
        <dbReference type="Proteomes" id="UP000011599"/>
    </source>
</evidence>
<dbReference type="Proteomes" id="UP000011599">
    <property type="component" value="Unassembled WGS sequence"/>
</dbReference>
<dbReference type="EMBL" id="AOHW01000007">
    <property type="protein sequence ID" value="ELY45440.1"/>
    <property type="molecule type" value="Genomic_DNA"/>
</dbReference>
<name>L9W7I0_9EURY</name>
<sequence>MDVGGVGRDGALDGRNPRVLEVLHVTAASRASAADPILEDALRDASRYVNDRHVEPFAGPDSR</sequence>
<keyword evidence="2" id="KW-1185">Reference proteome</keyword>